<keyword evidence="7" id="KW-1185">Reference proteome</keyword>
<dbReference type="InterPro" id="IPR041472">
    <property type="entry name" value="BL00235/CARNS1_N"/>
</dbReference>
<dbReference type="GO" id="GO:0005524">
    <property type="term" value="F:ATP binding"/>
    <property type="evidence" value="ECO:0007669"/>
    <property type="project" value="UniProtKB-UniRule"/>
</dbReference>
<evidence type="ECO:0000256" key="1">
    <source>
        <dbReference type="ARBA" id="ARBA00022598"/>
    </source>
</evidence>
<evidence type="ECO:0000259" key="5">
    <source>
        <dbReference type="PROSITE" id="PS50975"/>
    </source>
</evidence>
<evidence type="ECO:0000256" key="4">
    <source>
        <dbReference type="PROSITE-ProRule" id="PRU00409"/>
    </source>
</evidence>
<dbReference type="PROSITE" id="PS50975">
    <property type="entry name" value="ATP_GRASP"/>
    <property type="match status" value="1"/>
</dbReference>
<feature type="domain" description="ATP-grasp" evidence="5">
    <location>
        <begin position="113"/>
        <end position="302"/>
    </location>
</feature>
<dbReference type="Gene3D" id="3.40.50.20">
    <property type="match status" value="1"/>
</dbReference>
<name>A0A895XFQ0_9ACTN</name>
<organism evidence="6 7">
    <name type="scientific">Natronoglycomyces albus</name>
    <dbReference type="NCBI Taxonomy" id="2811108"/>
    <lineage>
        <taxon>Bacteria</taxon>
        <taxon>Bacillati</taxon>
        <taxon>Actinomycetota</taxon>
        <taxon>Actinomycetes</taxon>
        <taxon>Glycomycetales</taxon>
        <taxon>Glycomycetaceae</taxon>
        <taxon>Natronoglycomyces</taxon>
    </lineage>
</organism>
<keyword evidence="1" id="KW-0436">Ligase</keyword>
<evidence type="ECO:0000256" key="2">
    <source>
        <dbReference type="ARBA" id="ARBA00022741"/>
    </source>
</evidence>
<dbReference type="Gene3D" id="3.30.470.20">
    <property type="entry name" value="ATP-grasp fold, B domain"/>
    <property type="match status" value="1"/>
</dbReference>
<evidence type="ECO:0000256" key="3">
    <source>
        <dbReference type="ARBA" id="ARBA00022840"/>
    </source>
</evidence>
<protein>
    <submittedName>
        <fullName evidence="6">ATP-grasp domain-containing protein</fullName>
    </submittedName>
</protein>
<gene>
    <name evidence="6" type="ORF">JQS30_10050</name>
</gene>
<dbReference type="AlphaFoldDB" id="A0A895XFQ0"/>
<dbReference type="RefSeq" id="WP_213170154.1">
    <property type="nucleotide sequence ID" value="NZ_CP070496.1"/>
</dbReference>
<dbReference type="InterPro" id="IPR052032">
    <property type="entry name" value="ATP-dep_AA_Ligase"/>
</dbReference>
<proteinExistence type="predicted"/>
<dbReference type="SMART" id="SM01209">
    <property type="entry name" value="GARS_A"/>
    <property type="match status" value="1"/>
</dbReference>
<sequence>MKKQPRIAVIGGRPAPVHGSKDLGIDTVVVHTEGQFDPAEVEPHCSQVITGDITDADELLRLLRPLHQENPFDFILTTTELSAVPVAEVNKALGLPGTSADVCHIIRDKFLTREALDAAGISPVRHRRISTVEEAVRFLDDIGDRIVLKPGMGAASLHINVVTTADEVARAVKEIGDFGFGGVLAEEYLEGPVVSVEAFSHHGRHVVLGVCEYQVNEHFVEWECSVSSDQAAPILGELRELTAAVLDAVGLKDGPSHSEFVLTENGPRLLETHNRLSGSGIPEMVNRATGWDPARLFMTVPLGIDQLPEEAPEPVRGAAIRFLDAKPGRIVAVTGVEDLPVPVRWVPQGVTPTHMVPCLKDLSDVDSAVVISKHIGDETGGMDSLLACDKGYVFATAPTRAEAVRRCAELADGITFQTEVIAERS</sequence>
<evidence type="ECO:0000313" key="6">
    <source>
        <dbReference type="EMBL" id="QSB04154.1"/>
    </source>
</evidence>
<dbReference type="PANTHER" id="PTHR43585:SF2">
    <property type="entry name" value="ATP-GRASP ENZYME FSQD"/>
    <property type="match status" value="1"/>
</dbReference>
<accession>A0A895XFQ0</accession>
<dbReference type="InterPro" id="IPR011761">
    <property type="entry name" value="ATP-grasp"/>
</dbReference>
<dbReference type="Proteomes" id="UP000662939">
    <property type="component" value="Chromosome"/>
</dbReference>
<reference evidence="6" key="1">
    <citation type="submission" date="2021-02" db="EMBL/GenBank/DDBJ databases">
        <title>Natronoglycomyces albus gen. nov., sp. nov, a haloalkaliphilic actinobacterium from a soda solonchak soil.</title>
        <authorList>
            <person name="Sorokin D.Y."/>
            <person name="Khijniak T.V."/>
            <person name="Zakharycheva A.P."/>
            <person name="Boueva O.V."/>
            <person name="Ariskina E.V."/>
            <person name="Hahnke R.L."/>
            <person name="Bunk B."/>
            <person name="Sproer C."/>
            <person name="Schumann P."/>
            <person name="Evtushenko L.I."/>
            <person name="Kublanov I.V."/>
        </authorList>
    </citation>
    <scope>NUCLEOTIDE SEQUENCE</scope>
    <source>
        <strain evidence="6">DSM 106290</strain>
    </source>
</reference>
<dbReference type="Pfam" id="PF13535">
    <property type="entry name" value="ATP-grasp_4"/>
    <property type="match status" value="1"/>
</dbReference>
<evidence type="ECO:0000313" key="7">
    <source>
        <dbReference type="Proteomes" id="UP000662939"/>
    </source>
</evidence>
<dbReference type="Gene3D" id="3.30.1490.20">
    <property type="entry name" value="ATP-grasp fold, A domain"/>
    <property type="match status" value="1"/>
</dbReference>
<dbReference type="SUPFAM" id="SSF56059">
    <property type="entry name" value="Glutathione synthetase ATP-binding domain-like"/>
    <property type="match status" value="1"/>
</dbReference>
<dbReference type="EMBL" id="CP070496">
    <property type="protein sequence ID" value="QSB04154.1"/>
    <property type="molecule type" value="Genomic_DNA"/>
</dbReference>
<dbReference type="Pfam" id="PF18130">
    <property type="entry name" value="ATPgrasp_N"/>
    <property type="match status" value="1"/>
</dbReference>
<dbReference type="KEGG" id="nav:JQS30_10050"/>
<dbReference type="GO" id="GO:0016874">
    <property type="term" value="F:ligase activity"/>
    <property type="evidence" value="ECO:0007669"/>
    <property type="project" value="UniProtKB-KW"/>
</dbReference>
<keyword evidence="3 4" id="KW-0067">ATP-binding</keyword>
<dbReference type="GO" id="GO:0046872">
    <property type="term" value="F:metal ion binding"/>
    <property type="evidence" value="ECO:0007669"/>
    <property type="project" value="InterPro"/>
</dbReference>
<dbReference type="InterPro" id="IPR013815">
    <property type="entry name" value="ATP_grasp_subdomain_1"/>
</dbReference>
<keyword evidence="2 4" id="KW-0547">Nucleotide-binding</keyword>
<dbReference type="PANTHER" id="PTHR43585">
    <property type="entry name" value="FUMIPYRROLE BIOSYNTHESIS PROTEIN C"/>
    <property type="match status" value="1"/>
</dbReference>